<dbReference type="SUPFAM" id="SSF55424">
    <property type="entry name" value="FAD/NAD-linked reductases, dimerisation (C-terminal) domain"/>
    <property type="match status" value="1"/>
</dbReference>
<dbReference type="GO" id="GO:0051537">
    <property type="term" value="F:2 iron, 2 sulfur cluster binding"/>
    <property type="evidence" value="ECO:0007669"/>
    <property type="project" value="UniProtKB-KW"/>
</dbReference>
<evidence type="ECO:0000256" key="4">
    <source>
        <dbReference type="ARBA" id="ARBA00022723"/>
    </source>
</evidence>
<dbReference type="SUPFAM" id="SSF51905">
    <property type="entry name" value="FAD/NAD(P)-binding domain"/>
    <property type="match status" value="2"/>
</dbReference>
<keyword evidence="2" id="KW-0285">Flavoprotein</keyword>
<protein>
    <recommendedName>
        <fullName evidence="9">Rieske domain-containing protein</fullName>
    </recommendedName>
</protein>
<dbReference type="Pfam" id="PF00355">
    <property type="entry name" value="Rieske"/>
    <property type="match status" value="1"/>
</dbReference>
<dbReference type="Proteomes" id="UP000231259">
    <property type="component" value="Unassembled WGS sequence"/>
</dbReference>
<dbReference type="InterPro" id="IPR036922">
    <property type="entry name" value="Rieske_2Fe-2S_sf"/>
</dbReference>
<keyword evidence="5" id="KW-0274">FAD</keyword>
<gene>
    <name evidence="10" type="ORF">P775_21155</name>
</gene>
<feature type="domain" description="Rieske" evidence="9">
    <location>
        <begin position="4"/>
        <end position="99"/>
    </location>
</feature>
<dbReference type="Gene3D" id="3.50.50.60">
    <property type="entry name" value="FAD/NAD(P)-binding domain"/>
    <property type="match status" value="2"/>
</dbReference>
<evidence type="ECO:0000256" key="2">
    <source>
        <dbReference type="ARBA" id="ARBA00022630"/>
    </source>
</evidence>
<evidence type="ECO:0000256" key="5">
    <source>
        <dbReference type="ARBA" id="ARBA00022827"/>
    </source>
</evidence>
<dbReference type="GO" id="GO:0016651">
    <property type="term" value="F:oxidoreductase activity, acting on NAD(P)H"/>
    <property type="evidence" value="ECO:0007669"/>
    <property type="project" value="TreeGrafter"/>
</dbReference>
<dbReference type="AlphaFoldDB" id="A0A2G8R9B8"/>
<dbReference type="SUPFAM" id="SSF50022">
    <property type="entry name" value="ISP domain"/>
    <property type="match status" value="1"/>
</dbReference>
<dbReference type="Pfam" id="PF07992">
    <property type="entry name" value="Pyr_redox_2"/>
    <property type="match status" value="1"/>
</dbReference>
<dbReference type="InterPro" id="IPR023753">
    <property type="entry name" value="FAD/NAD-binding_dom"/>
</dbReference>
<keyword evidence="6" id="KW-0560">Oxidoreductase</keyword>
<comment type="cofactor">
    <cofactor evidence="1">
        <name>FAD</name>
        <dbReference type="ChEBI" id="CHEBI:57692"/>
    </cofactor>
</comment>
<dbReference type="Gene3D" id="2.102.10.10">
    <property type="entry name" value="Rieske [2Fe-2S] iron-sulphur domain"/>
    <property type="match status" value="1"/>
</dbReference>
<name>A0A2G8R9B8_9RHOB</name>
<keyword evidence="11" id="KW-1185">Reference proteome</keyword>
<dbReference type="PRINTS" id="PR00368">
    <property type="entry name" value="FADPNR"/>
</dbReference>
<sequence>MSEHLAAKLWDLAQNTPVEVDIGARKVLLVRDGDHVHALAATCPHRGVPLSKGAVAAGRLICPAHRAIFDLASGEVMAPPACENLARYDVRIADGEVHVRLPDNAEEHPLPAMARKGDDPRRFVIIGSGAAGWRAAETLRREGFAGEVLVLSDEPHGPLDRIDLSKAYLKGDDPDTPLVRSDEARKSLDIELRQGEAASIDTVNHEVVMAHSHERIGYDRLLIATGSDARRLDVEGTGLAGIHLLRRLKDADSLRSDLAAQLAKGPCRVAIIGGGFIGLEVATVLSGKDNVKVTVILNEARPLERQFGRDFAARIQSEHEDAGVRFVTSARVCGFAGGSRVSQVNLNDGDPVEADLVLVAVGAVPRTAWLPFHVQEDGGIHVADDLSVPEHPHVFLAGDIARIPTLWGPQRIEHWRFAQETGELAARNMLGQGRHYESTPYFWTMQQAKGSYSYTGHALEWDSIRGAPEGSKFAMEFVHDGKTEAVLALGFDDAVTLVERRMAGKGPLPHPDLGLSHGD</sequence>
<dbReference type="PRINTS" id="PR00411">
    <property type="entry name" value="PNDRDTASEI"/>
</dbReference>
<dbReference type="EMBL" id="AWWI01000134">
    <property type="protein sequence ID" value="PIL18156.1"/>
    <property type="molecule type" value="Genomic_DNA"/>
</dbReference>
<keyword evidence="3" id="KW-0001">2Fe-2S</keyword>
<evidence type="ECO:0000256" key="6">
    <source>
        <dbReference type="ARBA" id="ARBA00023002"/>
    </source>
</evidence>
<organism evidence="10 11">
    <name type="scientific">Puniceibacterium antarcticum</name>
    <dbReference type="NCBI Taxonomy" id="1206336"/>
    <lineage>
        <taxon>Bacteria</taxon>
        <taxon>Pseudomonadati</taxon>
        <taxon>Pseudomonadota</taxon>
        <taxon>Alphaproteobacteria</taxon>
        <taxon>Rhodobacterales</taxon>
        <taxon>Paracoccaceae</taxon>
        <taxon>Puniceibacterium</taxon>
    </lineage>
</organism>
<dbReference type="PROSITE" id="PS51296">
    <property type="entry name" value="RIESKE"/>
    <property type="match status" value="1"/>
</dbReference>
<dbReference type="InterPro" id="IPR036188">
    <property type="entry name" value="FAD/NAD-bd_sf"/>
</dbReference>
<evidence type="ECO:0000259" key="9">
    <source>
        <dbReference type="PROSITE" id="PS51296"/>
    </source>
</evidence>
<keyword evidence="7" id="KW-0408">Iron</keyword>
<dbReference type="GO" id="GO:0046872">
    <property type="term" value="F:metal ion binding"/>
    <property type="evidence" value="ECO:0007669"/>
    <property type="project" value="UniProtKB-KW"/>
</dbReference>
<dbReference type="InterPro" id="IPR050446">
    <property type="entry name" value="FAD-oxidoreductase/Apoptosis"/>
</dbReference>
<keyword evidence="8" id="KW-0411">Iron-sulfur</keyword>
<dbReference type="GO" id="GO:0005737">
    <property type="term" value="C:cytoplasm"/>
    <property type="evidence" value="ECO:0007669"/>
    <property type="project" value="TreeGrafter"/>
</dbReference>
<evidence type="ECO:0000256" key="1">
    <source>
        <dbReference type="ARBA" id="ARBA00001974"/>
    </source>
</evidence>
<dbReference type="RefSeq" id="WP_099912693.1">
    <property type="nucleotide sequence ID" value="NZ_AWWI01000134.1"/>
</dbReference>
<dbReference type="OrthoDB" id="9781621at2"/>
<evidence type="ECO:0000256" key="7">
    <source>
        <dbReference type="ARBA" id="ARBA00023004"/>
    </source>
</evidence>
<dbReference type="PANTHER" id="PTHR43557:SF2">
    <property type="entry name" value="RIESKE DOMAIN-CONTAINING PROTEIN-RELATED"/>
    <property type="match status" value="1"/>
</dbReference>
<reference evidence="10 11" key="1">
    <citation type="submission" date="2013-09" db="EMBL/GenBank/DDBJ databases">
        <title>Genome sequencing of Phaeobacter antarcticus sp. nov. SM1211.</title>
        <authorList>
            <person name="Zhang X.-Y."/>
            <person name="Liu C."/>
            <person name="Chen X.-L."/>
            <person name="Xie B.-B."/>
            <person name="Qin Q.-L."/>
            <person name="Rong J.-C."/>
            <person name="Zhang Y.-Z."/>
        </authorList>
    </citation>
    <scope>NUCLEOTIDE SEQUENCE [LARGE SCALE GENOMIC DNA]</scope>
    <source>
        <strain evidence="10 11">SM1211</strain>
    </source>
</reference>
<keyword evidence="4" id="KW-0479">Metal-binding</keyword>
<evidence type="ECO:0000313" key="10">
    <source>
        <dbReference type="EMBL" id="PIL18156.1"/>
    </source>
</evidence>
<proteinExistence type="predicted"/>
<evidence type="ECO:0000256" key="3">
    <source>
        <dbReference type="ARBA" id="ARBA00022714"/>
    </source>
</evidence>
<evidence type="ECO:0000256" key="8">
    <source>
        <dbReference type="ARBA" id="ARBA00023014"/>
    </source>
</evidence>
<dbReference type="PANTHER" id="PTHR43557">
    <property type="entry name" value="APOPTOSIS-INDUCING FACTOR 1"/>
    <property type="match status" value="1"/>
</dbReference>
<accession>A0A2G8R9B8</accession>
<evidence type="ECO:0000313" key="11">
    <source>
        <dbReference type="Proteomes" id="UP000231259"/>
    </source>
</evidence>
<dbReference type="InterPro" id="IPR016156">
    <property type="entry name" value="FAD/NAD-linked_Rdtase_dimer_sf"/>
</dbReference>
<dbReference type="InterPro" id="IPR017941">
    <property type="entry name" value="Rieske_2Fe-2S"/>
</dbReference>
<comment type="caution">
    <text evidence="10">The sequence shown here is derived from an EMBL/GenBank/DDBJ whole genome shotgun (WGS) entry which is preliminary data.</text>
</comment>